<dbReference type="Proteomes" id="UP000807159">
    <property type="component" value="Chromosome 2"/>
</dbReference>
<sequence length="156" mass="16730">MVATCAKPNPCVGGKHWVVSGRGMTKRLQCMIGMGEEVTNGMDLAVENAGLVAVSPITIYRRQRRAAEKTAVCTDIGAERADTTTYCASDHVGTGFGFRAPNPSTLAIEDHKPDRLSLASLTNLISLSLFTSLAHFKFLIKIASLFIESSLLEGQS</sequence>
<name>A0A8T2ZLP8_POPDE</name>
<comment type="caution">
    <text evidence="1">The sequence shown here is derived from an EMBL/GenBank/DDBJ whole genome shotgun (WGS) entry which is preliminary data.</text>
</comment>
<keyword evidence="2" id="KW-1185">Reference proteome</keyword>
<gene>
    <name evidence="1" type="ORF">H0E87_005591</name>
</gene>
<dbReference type="AlphaFoldDB" id="A0A8T2ZLP8"/>
<protein>
    <submittedName>
        <fullName evidence="1">Uncharacterized protein</fullName>
    </submittedName>
</protein>
<accession>A0A8T2ZLP8</accession>
<evidence type="ECO:0000313" key="1">
    <source>
        <dbReference type="EMBL" id="KAH8517732.1"/>
    </source>
</evidence>
<reference evidence="1" key="1">
    <citation type="journal article" date="2021" name="J. Hered.">
        <title>Genome Assembly of Salicaceae Populus deltoides (Eastern Cottonwood) I-69 Based on Nanopore Sequencing and Hi-C Technologies.</title>
        <authorList>
            <person name="Bai S."/>
            <person name="Wu H."/>
            <person name="Zhang J."/>
            <person name="Pan Z."/>
            <person name="Zhao W."/>
            <person name="Li Z."/>
            <person name="Tong C."/>
        </authorList>
    </citation>
    <scope>NUCLEOTIDE SEQUENCE</scope>
    <source>
        <tissue evidence="1">Leaf</tissue>
    </source>
</reference>
<dbReference type="EMBL" id="JACEGQ020000002">
    <property type="protein sequence ID" value="KAH8517732.1"/>
    <property type="molecule type" value="Genomic_DNA"/>
</dbReference>
<organism evidence="1 2">
    <name type="scientific">Populus deltoides</name>
    <name type="common">Eastern poplar</name>
    <name type="synonym">Eastern cottonwood</name>
    <dbReference type="NCBI Taxonomy" id="3696"/>
    <lineage>
        <taxon>Eukaryota</taxon>
        <taxon>Viridiplantae</taxon>
        <taxon>Streptophyta</taxon>
        <taxon>Embryophyta</taxon>
        <taxon>Tracheophyta</taxon>
        <taxon>Spermatophyta</taxon>
        <taxon>Magnoliopsida</taxon>
        <taxon>eudicotyledons</taxon>
        <taxon>Gunneridae</taxon>
        <taxon>Pentapetalae</taxon>
        <taxon>rosids</taxon>
        <taxon>fabids</taxon>
        <taxon>Malpighiales</taxon>
        <taxon>Salicaceae</taxon>
        <taxon>Saliceae</taxon>
        <taxon>Populus</taxon>
    </lineage>
</organism>
<proteinExistence type="predicted"/>
<evidence type="ECO:0000313" key="2">
    <source>
        <dbReference type="Proteomes" id="UP000807159"/>
    </source>
</evidence>